<protein>
    <submittedName>
        <fullName evidence="2">Uncharacterized protein</fullName>
    </submittedName>
</protein>
<evidence type="ECO:0000313" key="2">
    <source>
        <dbReference type="EMBL" id="KAH9521112.1"/>
    </source>
</evidence>
<gene>
    <name evidence="2" type="ORF">DERF_004788</name>
</gene>
<feature type="compositionally biased region" description="Basic and acidic residues" evidence="1">
    <location>
        <begin position="1"/>
        <end position="12"/>
    </location>
</feature>
<reference evidence="2" key="2">
    <citation type="journal article" date="2022" name="Res Sq">
        <title>Comparative Genomics Reveals Insights into the Divergent Evolution of Astigmatic Mites and Household Pest Adaptations.</title>
        <authorList>
            <person name="Xiong Q."/>
            <person name="Wan A.T.-Y."/>
            <person name="Liu X.-Y."/>
            <person name="Fung C.S.-H."/>
            <person name="Xiao X."/>
            <person name="Malainual N."/>
            <person name="Hou J."/>
            <person name="Wang L."/>
            <person name="Wang M."/>
            <person name="Yang K."/>
            <person name="Cui Y."/>
            <person name="Leung E."/>
            <person name="Nong W."/>
            <person name="Shin S.-K."/>
            <person name="Au S."/>
            <person name="Jeong K.Y."/>
            <person name="Chew F.T."/>
            <person name="Hui J."/>
            <person name="Leung T.F."/>
            <person name="Tungtrongchitr A."/>
            <person name="Zhong N."/>
            <person name="Liu Z."/>
            <person name="Tsui S."/>
        </authorList>
    </citation>
    <scope>NUCLEOTIDE SEQUENCE</scope>
    <source>
        <strain evidence="2">Derf</strain>
        <tissue evidence="2">Whole organism</tissue>
    </source>
</reference>
<name>A0A922L826_DERFA</name>
<feature type="region of interest" description="Disordered" evidence="1">
    <location>
        <begin position="1"/>
        <end position="32"/>
    </location>
</feature>
<evidence type="ECO:0000313" key="3">
    <source>
        <dbReference type="Proteomes" id="UP000790347"/>
    </source>
</evidence>
<dbReference type="Proteomes" id="UP000790347">
    <property type="component" value="Unassembled WGS sequence"/>
</dbReference>
<keyword evidence="3" id="KW-1185">Reference proteome</keyword>
<dbReference type="EMBL" id="ASGP02000002">
    <property type="protein sequence ID" value="KAH9521112.1"/>
    <property type="molecule type" value="Genomic_DNA"/>
</dbReference>
<reference evidence="2" key="1">
    <citation type="submission" date="2013-05" db="EMBL/GenBank/DDBJ databases">
        <authorList>
            <person name="Yim A.K.Y."/>
            <person name="Chan T.F."/>
            <person name="Ji K.M."/>
            <person name="Liu X.Y."/>
            <person name="Zhou J.W."/>
            <person name="Li R.Q."/>
            <person name="Yang K.Y."/>
            <person name="Li J."/>
            <person name="Li M."/>
            <person name="Law P.T.W."/>
            <person name="Wu Y.L."/>
            <person name="Cai Z.L."/>
            <person name="Qin H."/>
            <person name="Bao Y."/>
            <person name="Leung R.K.K."/>
            <person name="Ng P.K.S."/>
            <person name="Zou J."/>
            <person name="Zhong X.J."/>
            <person name="Ran P.X."/>
            <person name="Zhong N.S."/>
            <person name="Liu Z.G."/>
            <person name="Tsui S.K.W."/>
        </authorList>
    </citation>
    <scope>NUCLEOTIDE SEQUENCE</scope>
    <source>
        <strain evidence="2">Derf</strain>
        <tissue evidence="2">Whole organism</tissue>
    </source>
</reference>
<accession>A0A922L826</accession>
<sequence length="69" mass="8057">MIHTIHEQDQDRPTLNGSERLVDDDEDHEDRDPLFGRFEVDKILSGSDSDEHEISFRSCRLSLKLLLSF</sequence>
<organism evidence="2 3">
    <name type="scientific">Dermatophagoides farinae</name>
    <name type="common">American house dust mite</name>
    <dbReference type="NCBI Taxonomy" id="6954"/>
    <lineage>
        <taxon>Eukaryota</taxon>
        <taxon>Metazoa</taxon>
        <taxon>Ecdysozoa</taxon>
        <taxon>Arthropoda</taxon>
        <taxon>Chelicerata</taxon>
        <taxon>Arachnida</taxon>
        <taxon>Acari</taxon>
        <taxon>Acariformes</taxon>
        <taxon>Sarcoptiformes</taxon>
        <taxon>Astigmata</taxon>
        <taxon>Psoroptidia</taxon>
        <taxon>Analgoidea</taxon>
        <taxon>Pyroglyphidae</taxon>
        <taxon>Dermatophagoidinae</taxon>
        <taxon>Dermatophagoides</taxon>
    </lineage>
</organism>
<proteinExistence type="predicted"/>
<evidence type="ECO:0000256" key="1">
    <source>
        <dbReference type="SAM" id="MobiDB-lite"/>
    </source>
</evidence>
<comment type="caution">
    <text evidence="2">The sequence shown here is derived from an EMBL/GenBank/DDBJ whole genome shotgun (WGS) entry which is preliminary data.</text>
</comment>
<dbReference type="AlphaFoldDB" id="A0A922L826"/>